<reference evidence="3" key="1">
    <citation type="submission" date="2021-04" db="EMBL/GenBank/DDBJ databases">
        <title>Draft Genome Sequence of Pandoravirus japonicus, Isolated from the Sabaishi River of Niigata, Japan.</title>
        <authorList>
            <person name="Hosokawa N."/>
            <person name="Takahashi H."/>
            <person name="Aoki K."/>
            <person name="Takemura M."/>
        </authorList>
    </citation>
    <scope>NUCLEOTIDE SEQUENCE</scope>
</reference>
<evidence type="ECO:0000313" key="3">
    <source>
        <dbReference type="EMBL" id="BCU03701.1"/>
    </source>
</evidence>
<sequence length="643" mass="68720">MGTSEDDDSDDTEYLVDSARDEIYERVCALVRARVPRRCLVDAHCLVAEIHGCYRPAWRTFAMAAAVTAAACDGLVGMRIPSGTRIVSAMAFHNPHASQADAAAHLSGLGAHSPITFDRLVVFLSWPSRSHSSGDLNWVAASLGSGPGCPKGGDGTRRNDHNDDGDDDECVIGVDGNGDLHSRAYSRPTSGLYSAVLQQATRITGECLQEAVSTLVSDPAFRKHHTVQRHSHALTVGWQYNVHDPTLVESVTPCPDGTLMRGCLHTVDPSCAVCDAVWANSEDLLPCARGTTRRVALRHAVRQAIASGIAIETTARVKAIPKAPPTPRRPVVMAAAAATTTKTTEPVVAATAAKGARAEAPSGPTGPRCGRALCPSRTGRVDTSTCASVRVCCTAGCRVIFHRACWRAVADRTLARGDESPCVTPDCWGLMASVVSLAPHRSGDATGRDARTKHVEWQTTASHGLDKRVRPRSSGTAPAIACRDRLDDAYVEREPQAPPTDTDDVEIDNVAARAVDAADADGPSVAVDGAHEPAETPVSLNVATRAYRKDRQQAETALCAKKARRTRTRTQKRQRVRARQKMGLGGLPAPVPWHGCDDQWPSFFVDDAAAPPLPSAQADADRPARPPTVWRFGTWHPPATRPS</sequence>
<dbReference type="Pfam" id="PF19179">
    <property type="entry name" value="TTC3_DZIP3_dom"/>
    <property type="match status" value="1"/>
</dbReference>
<feature type="region of interest" description="Disordered" evidence="1">
    <location>
        <begin position="518"/>
        <end position="537"/>
    </location>
</feature>
<protein>
    <recommendedName>
        <fullName evidence="2">E3 ubiquitin-protein ligase TTC3/DZIP3 domain-containing protein</fullName>
    </recommendedName>
</protein>
<dbReference type="EMBL" id="LC625835">
    <property type="protein sequence ID" value="BCU03701.1"/>
    <property type="molecule type" value="Genomic_DNA"/>
</dbReference>
<accession>A0A811BTD1</accession>
<evidence type="ECO:0000313" key="4">
    <source>
        <dbReference type="Proteomes" id="UP001253637"/>
    </source>
</evidence>
<evidence type="ECO:0000259" key="2">
    <source>
        <dbReference type="Pfam" id="PF19179"/>
    </source>
</evidence>
<feature type="region of interest" description="Disordered" evidence="1">
    <location>
        <begin position="458"/>
        <end position="477"/>
    </location>
</feature>
<organism evidence="3 4">
    <name type="scientific">Pandoravirus japonicus</name>
    <dbReference type="NCBI Taxonomy" id="2823154"/>
    <lineage>
        <taxon>Viruses</taxon>
        <taxon>Pandoravirus</taxon>
    </lineage>
</organism>
<dbReference type="Proteomes" id="UP001253637">
    <property type="component" value="Segment"/>
</dbReference>
<proteinExistence type="predicted"/>
<evidence type="ECO:0000256" key="1">
    <source>
        <dbReference type="SAM" id="MobiDB-lite"/>
    </source>
</evidence>
<feature type="domain" description="E3 ubiquitin-protein ligase TTC3/DZIP3" evidence="2">
    <location>
        <begin position="389"/>
        <end position="435"/>
    </location>
</feature>
<dbReference type="InterPro" id="IPR043866">
    <property type="entry name" value="TTC3/DZIP3_dom"/>
</dbReference>
<dbReference type="GO" id="GO:0016567">
    <property type="term" value="P:protein ubiquitination"/>
    <property type="evidence" value="ECO:0007669"/>
    <property type="project" value="UniProtKB-UniPathway"/>
</dbReference>
<dbReference type="UniPathway" id="UPA00143"/>
<name>A0A811BTD1_9VIRU</name>
<feature type="region of interest" description="Disordered" evidence="1">
    <location>
        <begin position="607"/>
        <end position="643"/>
    </location>
</feature>
<feature type="region of interest" description="Disordered" evidence="1">
    <location>
        <begin position="147"/>
        <end position="168"/>
    </location>
</feature>